<organism evidence="2 3">
    <name type="scientific">Maribacter vaceletii</name>
    <dbReference type="NCBI Taxonomy" id="1206816"/>
    <lineage>
        <taxon>Bacteria</taxon>
        <taxon>Pseudomonadati</taxon>
        <taxon>Bacteroidota</taxon>
        <taxon>Flavobacteriia</taxon>
        <taxon>Flavobacteriales</taxon>
        <taxon>Flavobacteriaceae</taxon>
        <taxon>Maribacter</taxon>
    </lineage>
</organism>
<dbReference type="RefSeq" id="WP_147406411.1">
    <property type="nucleotide sequence ID" value="NZ_RBIQ01000008.1"/>
</dbReference>
<evidence type="ECO:0000313" key="2">
    <source>
        <dbReference type="EMBL" id="RKR12990.1"/>
    </source>
</evidence>
<dbReference type="InterPro" id="IPR011989">
    <property type="entry name" value="ARM-like"/>
</dbReference>
<accession>A0A495E7T0</accession>
<dbReference type="AlphaFoldDB" id="A0A495E7T0"/>
<keyword evidence="1" id="KW-0472">Membrane</keyword>
<dbReference type="EMBL" id="RBIQ01000008">
    <property type="protein sequence ID" value="RKR12990.1"/>
    <property type="molecule type" value="Genomic_DNA"/>
</dbReference>
<protein>
    <recommendedName>
        <fullName evidence="4">HEAT repeat protein</fullName>
    </recommendedName>
</protein>
<evidence type="ECO:0000313" key="3">
    <source>
        <dbReference type="Proteomes" id="UP000269412"/>
    </source>
</evidence>
<reference evidence="2 3" key="1">
    <citation type="submission" date="2018-10" db="EMBL/GenBank/DDBJ databases">
        <title>Genomic Encyclopedia of Archaeal and Bacterial Type Strains, Phase II (KMG-II): from individual species to whole genera.</title>
        <authorList>
            <person name="Goeker M."/>
        </authorList>
    </citation>
    <scope>NUCLEOTIDE SEQUENCE [LARGE SCALE GENOMIC DNA]</scope>
    <source>
        <strain evidence="2 3">DSM 25230</strain>
    </source>
</reference>
<keyword evidence="1" id="KW-1133">Transmembrane helix</keyword>
<dbReference type="Gene3D" id="1.25.10.10">
    <property type="entry name" value="Leucine-rich Repeat Variant"/>
    <property type="match status" value="1"/>
</dbReference>
<dbReference type="OrthoDB" id="1454284at2"/>
<dbReference type="SUPFAM" id="SSF48371">
    <property type="entry name" value="ARM repeat"/>
    <property type="match status" value="1"/>
</dbReference>
<keyword evidence="1" id="KW-0812">Transmembrane</keyword>
<keyword evidence="3" id="KW-1185">Reference proteome</keyword>
<name>A0A495E7T0_9FLAO</name>
<dbReference type="Proteomes" id="UP000269412">
    <property type="component" value="Unassembled WGS sequence"/>
</dbReference>
<evidence type="ECO:0000256" key="1">
    <source>
        <dbReference type="SAM" id="Phobius"/>
    </source>
</evidence>
<gene>
    <name evidence="2" type="ORF">CLV91_1703</name>
</gene>
<dbReference type="InterPro" id="IPR016024">
    <property type="entry name" value="ARM-type_fold"/>
</dbReference>
<sequence length="821" mass="95064">MLSINTHNPRALITAPKIHTDLLWDLSFLFVGLALLYFLFIFYFRNKLSAKTKKVTQKKKDLSPIISEFLFFEEESSKDEKTNYIQLKIEIRQFLKDTFNRRILSEVLLDLSIDVSGSTQKSLFKLYKELDLHKDAYAKLESWRWEIVSKGILELTQMQVSESYGFIIKRINDKRGTIRKQAEIATVTLKHEGISYFLDSTRYKISEWQQLKILEVLRNKKDFNPPKFKQWLTSNNKYVVLFSLRLIKHYNQNDAELSIIELVKHKNTQIKQEAILCIKEFGFMSATDTLKLIFWNSSTDIKITILSALSEIGKEEDLPFLNQIENKERNFYVKSKALSTINSIAPETIMPTQEIEKNIAHNTPDDIITSEEQDSLIEEIPENVVIKDAENPKEHMENIEDEILNDSIHELRQEELALAVNSNDEEFLNRAISDSLDFLPIVTDDENKMVTNQDSKPKVNPEDIIVNFQKVVPTKSTNIQVEYSIVTPNITNEISSLNLDFLPIVTTKVIEEKPVEINPLNLEVIGEEISIEKKEVLNVDFLPVIYDVIKEDKEPLSTVDIDILNIKNIPTISEEISSSKELISKEENSEDTILDINIELNNENKITTNTIVEEEFSIPKAIFSDKRELEMLSLLEDLNELGDVREIPLLEEYLVKEKDGIIRDRIIELLEKFYKELSTTKKEIKMDDVTTETSILEELFANTDTESKLILLNEIVAVSDKKELKLLMDLVDDEDERVREKAKKCLKQLKAQIEAKNKANSLEPIPLEYAFLEDYKAELQKNNINPSKISNLDIEEVSTITKEPSFLEQFYSFSSKLFDKF</sequence>
<feature type="transmembrane region" description="Helical" evidence="1">
    <location>
        <begin position="26"/>
        <end position="44"/>
    </location>
</feature>
<evidence type="ECO:0008006" key="4">
    <source>
        <dbReference type="Google" id="ProtNLM"/>
    </source>
</evidence>
<comment type="caution">
    <text evidence="2">The sequence shown here is derived from an EMBL/GenBank/DDBJ whole genome shotgun (WGS) entry which is preliminary data.</text>
</comment>
<proteinExistence type="predicted"/>